<feature type="transmembrane region" description="Helical" evidence="6">
    <location>
        <begin position="151"/>
        <end position="169"/>
    </location>
</feature>
<comment type="caution">
    <text evidence="7">The sequence shown here is derived from an EMBL/GenBank/DDBJ whole genome shotgun (WGS) entry which is preliminary data.</text>
</comment>
<dbReference type="EMBL" id="JATAAI010000001">
    <property type="protein sequence ID" value="KAK1748562.1"/>
    <property type="molecule type" value="Genomic_DNA"/>
</dbReference>
<evidence type="ECO:0000313" key="8">
    <source>
        <dbReference type="Proteomes" id="UP001224775"/>
    </source>
</evidence>
<feature type="transmembrane region" description="Helical" evidence="6">
    <location>
        <begin position="111"/>
        <end position="130"/>
    </location>
</feature>
<proteinExistence type="predicted"/>
<name>A0AAD8YM86_9STRA</name>
<feature type="compositionally biased region" description="Pro residues" evidence="5">
    <location>
        <begin position="17"/>
        <end position="27"/>
    </location>
</feature>
<dbReference type="AlphaFoldDB" id="A0AAD8YM86"/>
<dbReference type="PANTHER" id="PTHR38894">
    <property type="entry name" value="TRANSMEMBRANE PROTEIN"/>
    <property type="match status" value="1"/>
</dbReference>
<evidence type="ECO:0000256" key="5">
    <source>
        <dbReference type="SAM" id="MobiDB-lite"/>
    </source>
</evidence>
<dbReference type="PANTHER" id="PTHR38894:SF1">
    <property type="entry name" value="TRANSMEMBRANE PROTEIN"/>
    <property type="match status" value="1"/>
</dbReference>
<evidence type="ECO:0008006" key="9">
    <source>
        <dbReference type="Google" id="ProtNLM"/>
    </source>
</evidence>
<dbReference type="InterPro" id="IPR013714">
    <property type="entry name" value="Golgi_TVP15"/>
</dbReference>
<comment type="subcellular location">
    <subcellularLocation>
        <location evidence="1">Membrane</location>
        <topology evidence="1">Multi-pass membrane protein</topology>
    </subcellularLocation>
</comment>
<keyword evidence="8" id="KW-1185">Reference proteome</keyword>
<keyword evidence="2 6" id="KW-0812">Transmembrane</keyword>
<gene>
    <name evidence="7" type="ORF">QTG54_000501</name>
</gene>
<evidence type="ECO:0000256" key="1">
    <source>
        <dbReference type="ARBA" id="ARBA00004141"/>
    </source>
</evidence>
<organism evidence="7 8">
    <name type="scientific">Skeletonema marinoi</name>
    <dbReference type="NCBI Taxonomy" id="267567"/>
    <lineage>
        <taxon>Eukaryota</taxon>
        <taxon>Sar</taxon>
        <taxon>Stramenopiles</taxon>
        <taxon>Ochrophyta</taxon>
        <taxon>Bacillariophyta</taxon>
        <taxon>Coscinodiscophyceae</taxon>
        <taxon>Thalassiosirophycidae</taxon>
        <taxon>Thalassiosirales</taxon>
        <taxon>Skeletonemataceae</taxon>
        <taxon>Skeletonema</taxon>
        <taxon>Skeletonema marinoi-dohrnii complex</taxon>
    </lineage>
</organism>
<feature type="compositionally biased region" description="Polar residues" evidence="5">
    <location>
        <begin position="38"/>
        <end position="53"/>
    </location>
</feature>
<accession>A0AAD8YM86</accession>
<keyword evidence="4 6" id="KW-0472">Membrane</keyword>
<protein>
    <recommendedName>
        <fullName evidence="9">Golgi apparatus membrane protein TVP15</fullName>
    </recommendedName>
</protein>
<feature type="transmembrane region" description="Helical" evidence="6">
    <location>
        <begin position="88"/>
        <end position="105"/>
    </location>
</feature>
<evidence type="ECO:0000256" key="6">
    <source>
        <dbReference type="SAM" id="Phobius"/>
    </source>
</evidence>
<evidence type="ECO:0000256" key="4">
    <source>
        <dbReference type="ARBA" id="ARBA00023136"/>
    </source>
</evidence>
<dbReference type="Proteomes" id="UP001224775">
    <property type="component" value="Unassembled WGS sequence"/>
</dbReference>
<evidence type="ECO:0000256" key="3">
    <source>
        <dbReference type="ARBA" id="ARBA00022989"/>
    </source>
</evidence>
<evidence type="ECO:0000313" key="7">
    <source>
        <dbReference type="EMBL" id="KAK1748562.1"/>
    </source>
</evidence>
<feature type="region of interest" description="Disordered" evidence="5">
    <location>
        <begin position="1"/>
        <end position="53"/>
    </location>
</feature>
<reference evidence="7" key="1">
    <citation type="submission" date="2023-06" db="EMBL/GenBank/DDBJ databases">
        <title>Survivors Of The Sea: Transcriptome response of Skeletonema marinoi to long-term dormancy.</title>
        <authorList>
            <person name="Pinder M.I.M."/>
            <person name="Kourtchenko O."/>
            <person name="Robertson E.K."/>
            <person name="Larsson T."/>
            <person name="Maumus F."/>
            <person name="Osuna-Cruz C.M."/>
            <person name="Vancaester E."/>
            <person name="Stenow R."/>
            <person name="Vandepoele K."/>
            <person name="Ploug H."/>
            <person name="Bruchert V."/>
            <person name="Godhe A."/>
            <person name="Topel M."/>
        </authorList>
    </citation>
    <scope>NUCLEOTIDE SEQUENCE</scope>
    <source>
        <strain evidence="7">R05AC</strain>
    </source>
</reference>
<feature type="transmembrane region" description="Helical" evidence="6">
    <location>
        <begin position="175"/>
        <end position="194"/>
    </location>
</feature>
<dbReference type="GO" id="GO:0016020">
    <property type="term" value="C:membrane"/>
    <property type="evidence" value="ECO:0007669"/>
    <property type="project" value="UniProtKB-SubCell"/>
</dbReference>
<sequence>MDGETPSWLEGDSASPAPTPVPVPEPTSQPEAFDLNQPAPSSEKTARAPTTTDNVAGSIMNTINTASDKPEKEVDESDLPRVIFIMRLLNLAAAGLLIAVSIVQLVGLPHISVWIMALYATFGGVLVCCLETQLKFIRTSIAMNFGFLFNSVYRFLFYCLMASVSWGYTSLLGKITAIVLGVTAVFNTFVICRYPSYRKQRENIAAEEDKRIQAKINQQVRKQAFSQMGWGGSK</sequence>
<evidence type="ECO:0000256" key="2">
    <source>
        <dbReference type="ARBA" id="ARBA00022692"/>
    </source>
</evidence>
<dbReference type="Pfam" id="PF08507">
    <property type="entry name" value="COPI_assoc"/>
    <property type="match status" value="1"/>
</dbReference>
<keyword evidence="3 6" id="KW-1133">Transmembrane helix</keyword>